<dbReference type="HAMAP" id="MF_00677">
    <property type="entry name" value="UPF0261"/>
    <property type="match status" value="1"/>
</dbReference>
<dbReference type="CDD" id="cd15488">
    <property type="entry name" value="Tm-1-like"/>
    <property type="match status" value="1"/>
</dbReference>
<dbReference type="Pfam" id="PF23189">
    <property type="entry name" value="UPF0261_C"/>
    <property type="match status" value="1"/>
</dbReference>
<dbReference type="Gene3D" id="3.40.50.12030">
    <property type="entry name" value="Uncharacterised protein family UPF0261, NC domain"/>
    <property type="match status" value="1"/>
</dbReference>
<evidence type="ECO:0000259" key="3">
    <source>
        <dbReference type="Pfam" id="PF23189"/>
    </source>
</evidence>
<dbReference type="KEGG" id="apb:SAR116_1782"/>
<dbReference type="NCBIfam" id="NF002673">
    <property type="entry name" value="PRK02399.1-1"/>
    <property type="match status" value="1"/>
</dbReference>
<evidence type="ECO:0000259" key="2">
    <source>
        <dbReference type="Pfam" id="PF06792"/>
    </source>
</evidence>
<accession>D5BMI3</accession>
<feature type="domain" description="UPF0261" evidence="3">
    <location>
        <begin position="183"/>
        <end position="398"/>
    </location>
</feature>
<dbReference type="Gene3D" id="3.40.50.12020">
    <property type="entry name" value="Uncharacterised protein family UPF0261, NN domain"/>
    <property type="match status" value="1"/>
</dbReference>
<dbReference type="InterPro" id="IPR051353">
    <property type="entry name" value="Tobamovirus_resist_UPF0261"/>
</dbReference>
<dbReference type="AlphaFoldDB" id="D5BMI3"/>
<dbReference type="PANTHER" id="PTHR31862:SF1">
    <property type="entry name" value="UPF0261 DOMAIN PROTEIN (AFU_ORTHOLOGUE AFUA_1G10120)"/>
    <property type="match status" value="1"/>
</dbReference>
<dbReference type="RefSeq" id="WP_013046653.1">
    <property type="nucleotide sequence ID" value="NC_014010.1"/>
</dbReference>
<dbReference type="InterPro" id="IPR056778">
    <property type="entry name" value="UPF0261_C"/>
</dbReference>
<dbReference type="PANTHER" id="PTHR31862">
    <property type="entry name" value="UPF0261 DOMAIN PROTEIN (AFU_ORTHOLOGUE AFUA_1G10120)"/>
    <property type="match status" value="1"/>
</dbReference>
<dbReference type="eggNOG" id="COG5441">
    <property type="taxonomic scope" value="Bacteria"/>
</dbReference>
<feature type="domain" description="UPF0261" evidence="2">
    <location>
        <begin position="7"/>
        <end position="174"/>
    </location>
</feature>
<protein>
    <recommendedName>
        <fullName evidence="1">UPF0261 protein SAR116_1782</fullName>
    </recommendedName>
</protein>
<dbReference type="InterPro" id="IPR008322">
    <property type="entry name" value="UPF0261"/>
</dbReference>
<name>D5BMI3_PUNMI</name>
<dbReference type="Pfam" id="PF06792">
    <property type="entry name" value="UPF0261"/>
    <property type="match status" value="1"/>
</dbReference>
<evidence type="ECO:0000313" key="4">
    <source>
        <dbReference type="EMBL" id="ADE40026.1"/>
    </source>
</evidence>
<dbReference type="PIRSF" id="PIRSF033271">
    <property type="entry name" value="UCP033271"/>
    <property type="match status" value="1"/>
</dbReference>
<sequence length="406" mass="43058">MKKAPKSAYVIGTFDTKARELDYVADLIKARGINTTTVDIGIKSKQNFADISARDVAAHHPVSASSVFVDDRGNAVTEMARALKALILTRDDIGGIIGLGGSGGTAMITPGMRALPIGIPKLMVSTLASGDVSEYVGPSDITMLHPVTDIAGLNRVSYKVLSNAAHAMAGMMTGPTPDIDTSRPAIGLSMFGVTTPCVLAITDMLETDFDCLVFHATGVGGQSLEKLIDQGDISGVLDITTTEICDLLVGGVLSAGEDRLGAVARTQIPFIGSCGALDMVNFWGIDSVPDKFKSRNLYRHNEQITLMRTTPAECAQIGAWIGNKLNACDGEVDFLLPLKGLSALDIENGPFHDKTANTALFSALEDTVKQTSKRRLHKLDLHINDPAFAKAAVSLFQNAIARQSSK</sequence>
<evidence type="ECO:0000313" key="5">
    <source>
        <dbReference type="Proteomes" id="UP000007460"/>
    </source>
</evidence>
<dbReference type="InterPro" id="IPR044122">
    <property type="entry name" value="UPF0261_N"/>
</dbReference>
<dbReference type="NCBIfam" id="NF002674">
    <property type="entry name" value="PRK02399.1-2"/>
    <property type="match status" value="1"/>
</dbReference>
<dbReference type="STRING" id="488538.SAR116_1782"/>
<dbReference type="EMBL" id="CP001751">
    <property type="protein sequence ID" value="ADE40026.1"/>
    <property type="molecule type" value="Genomic_DNA"/>
</dbReference>
<keyword evidence="5" id="KW-1185">Reference proteome</keyword>
<comment type="similarity">
    <text evidence="1">Belongs to the UPF0261 family.</text>
</comment>
<organism evidence="4 5">
    <name type="scientific">Puniceispirillum marinum (strain IMCC1322)</name>
    <dbReference type="NCBI Taxonomy" id="488538"/>
    <lineage>
        <taxon>Bacteria</taxon>
        <taxon>Pseudomonadati</taxon>
        <taxon>Pseudomonadota</taxon>
        <taxon>Alphaproteobacteria</taxon>
        <taxon>Candidatus Puniceispirillales</taxon>
        <taxon>Candidatus Puniceispirillaceae</taxon>
        <taxon>Candidatus Puniceispirillum</taxon>
    </lineage>
</organism>
<dbReference type="HOGENOM" id="CLU_036813_1_0_5"/>
<proteinExistence type="inferred from homology"/>
<reference evidence="4 5" key="1">
    <citation type="journal article" date="2010" name="J. Bacteriol.">
        <title>Complete genome sequence of "Candidatus Puniceispirillum marinum" IMCC1322, a representative of the SAR116 clade in the Alphaproteobacteria.</title>
        <authorList>
            <person name="Oh H.M."/>
            <person name="Kwon K.K."/>
            <person name="Kang I."/>
            <person name="Kang S.G."/>
            <person name="Lee J.H."/>
            <person name="Kim S.J."/>
            <person name="Cho J.C."/>
        </authorList>
    </citation>
    <scope>NUCLEOTIDE SEQUENCE [LARGE SCALE GENOMIC DNA]</scope>
    <source>
        <strain evidence="4 5">IMCC1322</strain>
    </source>
</reference>
<evidence type="ECO:0000256" key="1">
    <source>
        <dbReference type="HAMAP-Rule" id="MF_00677"/>
    </source>
</evidence>
<dbReference type="Proteomes" id="UP000007460">
    <property type="component" value="Chromosome"/>
</dbReference>
<gene>
    <name evidence="4" type="ordered locus">SAR116_1782</name>
</gene>